<name>A0A656PNK8_UNCKA</name>
<dbReference type="PANTHER" id="PTHR30383">
    <property type="entry name" value="THIOESTERASE 1/PROTEASE 1/LYSOPHOSPHOLIPASE L1"/>
    <property type="match status" value="1"/>
</dbReference>
<dbReference type="EMBL" id="DQFB01000003">
    <property type="protein sequence ID" value="HCQ40420.1"/>
    <property type="molecule type" value="Genomic_DNA"/>
</dbReference>
<accession>A0A656PNK8</accession>
<proteinExistence type="predicted"/>
<comment type="caution">
    <text evidence="2">The sequence shown here is derived from an EMBL/GenBank/DDBJ whole genome shotgun (WGS) entry which is preliminary data.</text>
</comment>
<keyword evidence="2" id="KW-0378">Hydrolase</keyword>
<dbReference type="InterPro" id="IPR013830">
    <property type="entry name" value="SGNH_hydro"/>
</dbReference>
<evidence type="ECO:0000313" key="2">
    <source>
        <dbReference type="EMBL" id="HCQ40420.1"/>
    </source>
</evidence>
<dbReference type="SUPFAM" id="SSF52266">
    <property type="entry name" value="SGNH hydrolase"/>
    <property type="match status" value="1"/>
</dbReference>
<evidence type="ECO:0000313" key="3">
    <source>
        <dbReference type="Proteomes" id="UP000262056"/>
    </source>
</evidence>
<evidence type="ECO:0000259" key="1">
    <source>
        <dbReference type="Pfam" id="PF13472"/>
    </source>
</evidence>
<dbReference type="GO" id="GO:0004622">
    <property type="term" value="F:phosphatidylcholine lysophospholipase activity"/>
    <property type="evidence" value="ECO:0007669"/>
    <property type="project" value="TreeGrafter"/>
</dbReference>
<dbReference type="InterPro" id="IPR051532">
    <property type="entry name" value="Ester_Hydrolysis_Enzymes"/>
</dbReference>
<gene>
    <name evidence="2" type="ORF">DIU24_01765</name>
</gene>
<dbReference type="Pfam" id="PF13472">
    <property type="entry name" value="Lipase_GDSL_2"/>
    <property type="match status" value="1"/>
</dbReference>
<sequence>MRFIKFVFPAGLVLLYLYLSYAGFYNNMKEKNLQSVFKGNLMIFDNPDAGGSVKYVALGDSLSAGVGSESMEETIVYLFASELSKTYGKVNAVNLALPGGTTEDVINDQLPFTISEKPDYVTLLIGVNDIHNKRTEKDFRENYSLILNELVSKTEAKIVVINLPYLGADKAILPPYSWILNSRTQKFNKVISELVTGNESRIRLVDLYGKTYKISKQVPGYYSSDLFHPSGKAYLLWSQFINEN</sequence>
<dbReference type="Proteomes" id="UP000262056">
    <property type="component" value="Unassembled WGS sequence"/>
</dbReference>
<organism evidence="2 3">
    <name type="scientific">candidate division WWE3 bacterium</name>
    <dbReference type="NCBI Taxonomy" id="2053526"/>
    <lineage>
        <taxon>Bacteria</taxon>
        <taxon>Katanobacteria</taxon>
    </lineage>
</organism>
<dbReference type="PANTHER" id="PTHR30383:SF5">
    <property type="entry name" value="SGNH HYDROLASE-TYPE ESTERASE DOMAIN-CONTAINING PROTEIN"/>
    <property type="match status" value="1"/>
</dbReference>
<reference evidence="2 3" key="1">
    <citation type="journal article" date="2018" name="Nat. Biotechnol.">
        <title>A standardized bacterial taxonomy based on genome phylogeny substantially revises the tree of life.</title>
        <authorList>
            <person name="Parks D.H."/>
            <person name="Chuvochina M."/>
            <person name="Waite D.W."/>
            <person name="Rinke C."/>
            <person name="Skarshewski A."/>
            <person name="Chaumeil P.A."/>
            <person name="Hugenholtz P."/>
        </authorList>
    </citation>
    <scope>NUCLEOTIDE SEQUENCE [LARGE SCALE GENOMIC DNA]</scope>
    <source>
        <strain evidence="2">UBA12021</strain>
    </source>
</reference>
<feature type="domain" description="SGNH hydrolase-type esterase" evidence="1">
    <location>
        <begin position="57"/>
        <end position="234"/>
    </location>
</feature>
<dbReference type="AlphaFoldDB" id="A0A656PNK8"/>
<dbReference type="Gene3D" id="3.40.50.1110">
    <property type="entry name" value="SGNH hydrolase"/>
    <property type="match status" value="1"/>
</dbReference>
<protein>
    <submittedName>
        <fullName evidence="2">SGNH/GDSL hydrolase family protein</fullName>
    </submittedName>
</protein>
<dbReference type="InterPro" id="IPR036514">
    <property type="entry name" value="SGNH_hydro_sf"/>
</dbReference>